<evidence type="ECO:0000256" key="2">
    <source>
        <dbReference type="ARBA" id="ARBA00022450"/>
    </source>
</evidence>
<keyword evidence="4" id="KW-0808">Transferase</keyword>
<dbReference type="Pfam" id="PF00109">
    <property type="entry name" value="ketoacyl-synt"/>
    <property type="match status" value="1"/>
</dbReference>
<evidence type="ECO:0000256" key="1">
    <source>
        <dbReference type="ARBA" id="ARBA00001957"/>
    </source>
</evidence>
<dbReference type="SMART" id="SM00823">
    <property type="entry name" value="PKS_PP"/>
    <property type="match status" value="1"/>
</dbReference>
<dbReference type="InterPro" id="IPR050091">
    <property type="entry name" value="PKS_NRPS_Biosynth_Enz"/>
</dbReference>
<sequence>MASQQELHSYLRQAVLELEKTRRRLRDVEARLHEPIAIVGMACRYPGGLNSPGDLWCAVSAGRDLVSGLPRDRGWVVDNLNCVDSHTNGMLGAWAGGFITDVTGFDADFFGISSDEVLMMDPHQRIALESAWEAFERAGIDPLSVRGSATGVFLGMTAVAGSPMNDGVAGDVQAGIRPFAATGQAPSMAAGRISYFLGLGGPAITLDTACSSSLVAIHQAVGALRLAECSLALAGGVTVMSTPSDFFRRLGEAGSAPDGRCKSFAATADGVGWGEGVGVVLLERLSDARENQHPVLAVVRGSAVNHDGVSNGPQAPNRLAQQRVIRRALANAGLDPADVDVVEAHGMGTPLGDLIEAEALMATYGRHRPAGKRLWLGSLKSNIGHTVAAAGVGGVIKMVEAMRHEAIPPTLHAEEPTPYVDWASGGVELATSVQPWPQNDGVRRVGVSAFGSSGVNAHVILEEASEDHPFGGTGDTTCLPDETSFPVVSWVITAKSAEALRMQGARLALHLQHAAEFRLVDIAFSLASSRAEFEHRAVIVGCDRDELLNGLQLMAAGRTSSGVVRGTARVSAKTAAFFPGEGAQAVATAKRLYASFPAYADAFDEVCSNFDERIATPLRDVVFAEPNTEIAALLDQSAYCQPASFVVEVALFRLAESWGFRPDVVVGHSLGEIAAAYVAGLWSLADACMLVAERGRLMQSVPTGRGVPSFEASEDEVVPYLDDFDGRSVVARNEAKRIQSEQMCSRQASHSSRLSQTFGELSEVCQQLSYRDPKIGVLSGRTGETVEAGLLSSPAYWVDLLRRPVRQIDAVHFSRFQGDIRSILEIGLGGELVTATRHHLTGEDRGFNEVTVAPLLRTGIEEGTSFLSGLASVYVRGTPIDWASGYAGSGARRVDLPTYPFQRRRFWLDRAASGNVWPAGRGGAQVSTSTAHVSQSRDPARTDTERTLAAAIEHVLGCGRIGRDDKFVALGGDSISAMRLAARVRAAGLPLTPQMVFEHSTLGQLAAALDHLIDNAESDGHGKNVGVVDDAQCQAMSMSGLSPEQLAALPGILAKP</sequence>
<dbReference type="Pfam" id="PF00550">
    <property type="entry name" value="PP-binding"/>
    <property type="match status" value="1"/>
</dbReference>
<gene>
    <name evidence="8" type="ORF">B8W66_23130</name>
</gene>
<dbReference type="SUPFAM" id="SSF53901">
    <property type="entry name" value="Thiolase-like"/>
    <property type="match status" value="1"/>
</dbReference>
<dbReference type="Gene3D" id="3.40.47.10">
    <property type="match status" value="1"/>
</dbReference>
<evidence type="ECO:0000256" key="4">
    <source>
        <dbReference type="ARBA" id="ARBA00022679"/>
    </source>
</evidence>
<comment type="cofactor">
    <cofactor evidence="1">
        <name>pantetheine 4'-phosphate</name>
        <dbReference type="ChEBI" id="CHEBI:47942"/>
    </cofactor>
</comment>
<keyword evidence="3" id="KW-0597">Phosphoprotein</keyword>
<comment type="caution">
    <text evidence="8">The sequence shown here is derived from an EMBL/GenBank/DDBJ whole genome shotgun (WGS) entry which is preliminary data.</text>
</comment>
<dbReference type="SUPFAM" id="SSF47336">
    <property type="entry name" value="ACP-like"/>
    <property type="match status" value="1"/>
</dbReference>
<dbReference type="Pfam" id="PF08990">
    <property type="entry name" value="Docking"/>
    <property type="match status" value="1"/>
</dbReference>
<dbReference type="FunFam" id="3.40.47.10:FF:000019">
    <property type="entry name" value="Polyketide synthase type I"/>
    <property type="match status" value="1"/>
</dbReference>
<dbReference type="RefSeq" id="WP_085327579.1">
    <property type="nucleotide sequence ID" value="NZ_NCXP01000060.1"/>
</dbReference>
<dbReference type="AlphaFoldDB" id="A0A1X2LNR6"/>
<dbReference type="SMART" id="SM00825">
    <property type="entry name" value="PKS_KS"/>
    <property type="match status" value="1"/>
</dbReference>
<dbReference type="CDD" id="cd00833">
    <property type="entry name" value="PKS"/>
    <property type="match status" value="1"/>
</dbReference>
<dbReference type="STRING" id="1430326.B8W66_23130"/>
<dbReference type="Gene3D" id="3.30.70.3290">
    <property type="match status" value="2"/>
</dbReference>
<dbReference type="InterPro" id="IPR014031">
    <property type="entry name" value="Ketoacyl_synth_C"/>
</dbReference>
<dbReference type="SUPFAM" id="SSF52151">
    <property type="entry name" value="FabD/lysophospholipase-like"/>
    <property type="match status" value="1"/>
</dbReference>
<dbReference type="PROSITE" id="PS50075">
    <property type="entry name" value="CARRIER"/>
    <property type="match status" value="1"/>
</dbReference>
<dbReference type="Gene3D" id="1.10.1200.10">
    <property type="entry name" value="ACP-like"/>
    <property type="match status" value="1"/>
</dbReference>
<keyword evidence="9" id="KW-1185">Reference proteome</keyword>
<dbReference type="InterPro" id="IPR018201">
    <property type="entry name" value="Ketoacyl_synth_AS"/>
</dbReference>
<dbReference type="Proteomes" id="UP000193247">
    <property type="component" value="Unassembled WGS sequence"/>
</dbReference>
<dbReference type="Pfam" id="PF00698">
    <property type="entry name" value="Acyl_transf_1"/>
    <property type="match status" value="1"/>
</dbReference>
<dbReference type="InterPro" id="IPR016035">
    <property type="entry name" value="Acyl_Trfase/lysoPLipase"/>
</dbReference>
<keyword evidence="2" id="KW-0596">Phosphopantetheine</keyword>
<evidence type="ECO:0000313" key="8">
    <source>
        <dbReference type="EMBL" id="OSC36235.1"/>
    </source>
</evidence>
<dbReference type="Gene3D" id="3.40.366.10">
    <property type="entry name" value="Malonyl-Coenzyme A Acyl Carrier Protein, domain 2"/>
    <property type="match status" value="2"/>
</dbReference>
<name>A0A1X2LNR6_9MYCO</name>
<dbReference type="SMART" id="SM00827">
    <property type="entry name" value="PKS_AT"/>
    <property type="match status" value="1"/>
</dbReference>
<evidence type="ECO:0000313" key="9">
    <source>
        <dbReference type="Proteomes" id="UP000193247"/>
    </source>
</evidence>
<dbReference type="PROSITE" id="PS00012">
    <property type="entry name" value="PHOSPHOPANTETHEINE"/>
    <property type="match status" value="1"/>
</dbReference>
<dbReference type="GO" id="GO:0033068">
    <property type="term" value="P:macrolide biosynthetic process"/>
    <property type="evidence" value="ECO:0007669"/>
    <property type="project" value="UniProtKB-ARBA"/>
</dbReference>
<dbReference type="InterPro" id="IPR014043">
    <property type="entry name" value="Acyl_transferase_dom"/>
</dbReference>
<feature type="domain" description="Carrier" evidence="6">
    <location>
        <begin position="939"/>
        <end position="1013"/>
    </location>
</feature>
<dbReference type="InterPro" id="IPR032821">
    <property type="entry name" value="PKS_assoc"/>
</dbReference>
<dbReference type="GO" id="GO:0004315">
    <property type="term" value="F:3-oxoacyl-[acyl-carrier-protein] synthase activity"/>
    <property type="evidence" value="ECO:0007669"/>
    <property type="project" value="InterPro"/>
</dbReference>
<evidence type="ECO:0000259" key="6">
    <source>
        <dbReference type="PROSITE" id="PS50075"/>
    </source>
</evidence>
<dbReference type="InterPro" id="IPR036736">
    <property type="entry name" value="ACP-like_sf"/>
</dbReference>
<evidence type="ECO:0000256" key="5">
    <source>
        <dbReference type="ARBA" id="ARBA00023268"/>
    </source>
</evidence>
<dbReference type="InterPro" id="IPR020806">
    <property type="entry name" value="PKS_PP-bd"/>
</dbReference>
<dbReference type="Pfam" id="PF02801">
    <property type="entry name" value="Ketoacyl-synt_C"/>
    <property type="match status" value="1"/>
</dbReference>
<reference evidence="8 9" key="1">
    <citation type="submission" date="2017-04" db="EMBL/GenBank/DDBJ databases">
        <title>The new phylogeny of genus Mycobacterium.</title>
        <authorList>
            <person name="Tortoli E."/>
            <person name="Trovato A."/>
            <person name="Cirillo D.M."/>
        </authorList>
    </citation>
    <scope>NUCLEOTIDE SEQUENCE [LARGE SCALE GENOMIC DNA]</scope>
    <source>
        <strain evidence="8 9">TBL 1200985</strain>
    </source>
</reference>
<dbReference type="PROSITE" id="PS52004">
    <property type="entry name" value="KS3_2"/>
    <property type="match status" value="1"/>
</dbReference>
<dbReference type="PROSITE" id="PS00606">
    <property type="entry name" value="KS3_1"/>
    <property type="match status" value="1"/>
</dbReference>
<evidence type="ECO:0000256" key="3">
    <source>
        <dbReference type="ARBA" id="ARBA00022553"/>
    </source>
</evidence>
<dbReference type="InterPro" id="IPR001227">
    <property type="entry name" value="Ac_transferase_dom_sf"/>
</dbReference>
<dbReference type="InterPro" id="IPR006162">
    <property type="entry name" value="Ppantetheine_attach_site"/>
</dbReference>
<dbReference type="GO" id="GO:0031177">
    <property type="term" value="F:phosphopantetheine binding"/>
    <property type="evidence" value="ECO:0007669"/>
    <property type="project" value="InterPro"/>
</dbReference>
<keyword evidence="5" id="KW-0511">Multifunctional enzyme</keyword>
<feature type="domain" description="Ketosynthase family 3 (KS3)" evidence="7">
    <location>
        <begin position="33"/>
        <end position="463"/>
    </location>
</feature>
<dbReference type="OrthoDB" id="9778690at2"/>
<dbReference type="InterPro" id="IPR016039">
    <property type="entry name" value="Thiolase-like"/>
</dbReference>
<dbReference type="InterPro" id="IPR020841">
    <property type="entry name" value="PKS_Beta-ketoAc_synthase_dom"/>
</dbReference>
<dbReference type="Pfam" id="PF16197">
    <property type="entry name" value="KAsynt_C_assoc"/>
    <property type="match status" value="1"/>
</dbReference>
<dbReference type="GO" id="GO:0006633">
    <property type="term" value="P:fatty acid biosynthetic process"/>
    <property type="evidence" value="ECO:0007669"/>
    <property type="project" value="InterPro"/>
</dbReference>
<dbReference type="EMBL" id="NCXP01000060">
    <property type="protein sequence ID" value="OSC36235.1"/>
    <property type="molecule type" value="Genomic_DNA"/>
</dbReference>
<accession>A0A1X2LNR6</accession>
<evidence type="ECO:0000259" key="7">
    <source>
        <dbReference type="PROSITE" id="PS52004"/>
    </source>
</evidence>
<dbReference type="InterPro" id="IPR015083">
    <property type="entry name" value="NorB/c/GfsB-D-like_docking"/>
</dbReference>
<dbReference type="PANTHER" id="PTHR43775:SF51">
    <property type="entry name" value="INACTIVE PHENOLPHTHIOCEROL SYNTHESIS POLYKETIDE SYNTHASE TYPE I PKS1-RELATED"/>
    <property type="match status" value="1"/>
</dbReference>
<organism evidence="8 9">
    <name type="scientific">Mycobacterium decipiens</name>
    <dbReference type="NCBI Taxonomy" id="1430326"/>
    <lineage>
        <taxon>Bacteria</taxon>
        <taxon>Bacillati</taxon>
        <taxon>Actinomycetota</taxon>
        <taxon>Actinomycetes</taxon>
        <taxon>Mycobacteriales</taxon>
        <taxon>Mycobacteriaceae</taxon>
        <taxon>Mycobacterium</taxon>
    </lineage>
</organism>
<proteinExistence type="predicted"/>
<dbReference type="InterPro" id="IPR014030">
    <property type="entry name" value="Ketoacyl_synth_N"/>
</dbReference>
<dbReference type="PANTHER" id="PTHR43775">
    <property type="entry name" value="FATTY ACID SYNTHASE"/>
    <property type="match status" value="1"/>
</dbReference>
<dbReference type="InterPro" id="IPR009081">
    <property type="entry name" value="PP-bd_ACP"/>
</dbReference>
<dbReference type="GO" id="GO:0004312">
    <property type="term" value="F:fatty acid synthase activity"/>
    <property type="evidence" value="ECO:0007669"/>
    <property type="project" value="TreeGrafter"/>
</dbReference>
<protein>
    <submittedName>
        <fullName evidence="8">Polyketide synthase</fullName>
    </submittedName>
</protein>